<dbReference type="SMART" id="SM00237">
    <property type="entry name" value="Calx_beta"/>
    <property type="match status" value="1"/>
</dbReference>
<dbReference type="GO" id="GO:0007154">
    <property type="term" value="P:cell communication"/>
    <property type="evidence" value="ECO:0007669"/>
    <property type="project" value="InterPro"/>
</dbReference>
<keyword evidence="2" id="KW-0732">Signal</keyword>
<reference evidence="6" key="1">
    <citation type="submission" date="2016-10" db="EMBL/GenBank/DDBJ databases">
        <title>Sequence of Gallionella enrichment culture.</title>
        <authorList>
            <person name="Poehlein A."/>
            <person name="Muehling M."/>
            <person name="Daniel R."/>
        </authorList>
    </citation>
    <scope>NUCLEOTIDE SEQUENCE</scope>
</reference>
<keyword evidence="6" id="KW-0378">Hydrolase</keyword>
<dbReference type="PANTHER" id="PTHR10963">
    <property type="entry name" value="GLYCOSYL HYDROLASE-RELATED"/>
    <property type="match status" value="1"/>
</dbReference>
<feature type="domain" description="GH16" evidence="5">
    <location>
        <begin position="148"/>
        <end position="396"/>
    </location>
</feature>
<protein>
    <submittedName>
        <fullName evidence="6">Beta-glucanase</fullName>
        <ecNumber evidence="6">3.2.1.73</ecNumber>
    </submittedName>
</protein>
<evidence type="ECO:0000256" key="1">
    <source>
        <dbReference type="ARBA" id="ARBA00006865"/>
    </source>
</evidence>
<dbReference type="PANTHER" id="PTHR10963:SF55">
    <property type="entry name" value="GLYCOSIDE HYDROLASE FAMILY 16 PROTEIN"/>
    <property type="match status" value="1"/>
</dbReference>
<dbReference type="PROSITE" id="PS51762">
    <property type="entry name" value="GH16_2"/>
    <property type="match status" value="1"/>
</dbReference>
<dbReference type="GO" id="GO:0005975">
    <property type="term" value="P:carbohydrate metabolic process"/>
    <property type="evidence" value="ECO:0007669"/>
    <property type="project" value="InterPro"/>
</dbReference>
<keyword evidence="3" id="KW-0677">Repeat</keyword>
<evidence type="ECO:0000256" key="4">
    <source>
        <dbReference type="ARBA" id="ARBA00022837"/>
    </source>
</evidence>
<proteinExistence type="inferred from homology"/>
<organism evidence="6">
    <name type="scientific">mine drainage metagenome</name>
    <dbReference type="NCBI Taxonomy" id="410659"/>
    <lineage>
        <taxon>unclassified sequences</taxon>
        <taxon>metagenomes</taxon>
        <taxon>ecological metagenomes</taxon>
    </lineage>
</organism>
<keyword evidence="6" id="KW-0326">Glycosidase</keyword>
<evidence type="ECO:0000313" key="6">
    <source>
        <dbReference type="EMBL" id="OIR14175.1"/>
    </source>
</evidence>
<comment type="caution">
    <text evidence="6">The sequence shown here is derived from an EMBL/GenBank/DDBJ whole genome shotgun (WGS) entry which is preliminary data.</text>
</comment>
<dbReference type="AlphaFoldDB" id="A0A1J5T0A0"/>
<dbReference type="EC" id="3.2.1.73" evidence="6"/>
<dbReference type="InterPro" id="IPR000757">
    <property type="entry name" value="Beta-glucanase-like"/>
</dbReference>
<dbReference type="SUPFAM" id="SSF49899">
    <property type="entry name" value="Concanavalin A-like lectins/glucanases"/>
    <property type="match status" value="1"/>
</dbReference>
<sequence>MKINFSKSVLLLLLMISCSKGGSNSSVTPPALTVLTIVDVKQARDNKLTTNFRFFINLDKTSTSAITVNYATLPGTAVAGTDYTAVSGSLTIPANQSVGYIDVPVTGDSLRQPDQTFFVQLSNPTNATISGTGKATGTIQNNGTYYPTDSAGYTSPLTYPGYTLVWNDEFNGSSINTNDWNFETGGNGWGNNELEYYTNSTNNAYISNGNLIIEARKETIGSNNYTSARMTTQNKKVFQYGRIDIRAKLPVAQGLWPALWMLGTNISTVGWPACGETDIMELIGKNPNQVVGSIHWALANTSSGTVNNSYTLSSGDFSQQFHVFSLIWKQNYVQILVDGIAYMTATDASINSGTWPFNAPAFLIFNVAVGGNWPGSPTAATTFPQRMFVDYIRVFQ</sequence>
<dbReference type="Pfam" id="PF03160">
    <property type="entry name" value="Calx-beta"/>
    <property type="match status" value="1"/>
</dbReference>
<dbReference type="GO" id="GO:0016020">
    <property type="term" value="C:membrane"/>
    <property type="evidence" value="ECO:0007669"/>
    <property type="project" value="InterPro"/>
</dbReference>
<gene>
    <name evidence="6" type="primary">bglA_3</name>
    <name evidence="6" type="ORF">GALL_46360</name>
</gene>
<dbReference type="Gene3D" id="2.60.40.2030">
    <property type="match status" value="1"/>
</dbReference>
<keyword evidence="4" id="KW-0106">Calcium</keyword>
<dbReference type="InterPro" id="IPR013320">
    <property type="entry name" value="ConA-like_dom_sf"/>
</dbReference>
<dbReference type="Gene3D" id="2.60.120.200">
    <property type="match status" value="1"/>
</dbReference>
<dbReference type="EMBL" id="MLJW01000012">
    <property type="protein sequence ID" value="OIR14175.1"/>
    <property type="molecule type" value="Genomic_DNA"/>
</dbReference>
<comment type="similarity">
    <text evidence="1">Belongs to the glycosyl hydrolase 16 family.</text>
</comment>
<dbReference type="SUPFAM" id="SSF141072">
    <property type="entry name" value="CalX-like"/>
    <property type="match status" value="1"/>
</dbReference>
<dbReference type="InterPro" id="IPR038081">
    <property type="entry name" value="CalX-like_sf"/>
</dbReference>
<dbReference type="InterPro" id="IPR050546">
    <property type="entry name" value="Glycosyl_Hydrlase_16"/>
</dbReference>
<accession>A0A1J5T0A0</accession>
<dbReference type="Pfam" id="PF00722">
    <property type="entry name" value="Glyco_hydro_16"/>
    <property type="match status" value="1"/>
</dbReference>
<dbReference type="CDD" id="cd08023">
    <property type="entry name" value="GH16_laminarinase_like"/>
    <property type="match status" value="1"/>
</dbReference>
<evidence type="ECO:0000259" key="5">
    <source>
        <dbReference type="PROSITE" id="PS51762"/>
    </source>
</evidence>
<dbReference type="InterPro" id="IPR003644">
    <property type="entry name" value="Calx_beta"/>
</dbReference>
<name>A0A1J5T0A0_9ZZZZ</name>
<evidence type="ECO:0000256" key="2">
    <source>
        <dbReference type="ARBA" id="ARBA00022729"/>
    </source>
</evidence>
<dbReference type="PROSITE" id="PS51257">
    <property type="entry name" value="PROKAR_LIPOPROTEIN"/>
    <property type="match status" value="1"/>
</dbReference>
<dbReference type="GO" id="GO:0042972">
    <property type="term" value="F:licheninase activity"/>
    <property type="evidence" value="ECO:0007669"/>
    <property type="project" value="UniProtKB-EC"/>
</dbReference>
<evidence type="ECO:0000256" key="3">
    <source>
        <dbReference type="ARBA" id="ARBA00022737"/>
    </source>
</evidence>